<sequence length="396" mass="41128">MDRTHHHPPPSALRRFLDSESSGGLVLMGAAALALVIANTPLNAAYQGVLHAHLGPLSVEEWINDGLMALFFLFVGLEIKREAVDGQLATWPRRALPGLAAAGGMLVPALIYLMVNPSRTAHGWAIPTATDIAFALGVLSLLGRRVPASLRVFLAALAIIDDLGAVAIIAVFYTGGLSLPDLAAAAAVIAVLAAMNRLGVLRLLPYLLLGAVLWVLMLRSGVHATLAGVFLSLTIPLRHRPGAVDDERASPLHRLEHRLAVPVGFVIVPVFGLANAGVPFLNLPGEALVAPVTLGVGLGLLLGKAIGVFGAASLAIRLGLADMPAHASRLQLFGVALLCGIGFTMSLFVTLLAFPGDPLLQAEAKIGILGGSLLSGLLGYALLRVAPRDVPATPSR</sequence>
<keyword evidence="8" id="KW-1185">Reference proteome</keyword>
<feature type="transmembrane region" description="Helical" evidence="6">
    <location>
        <begin position="21"/>
        <end position="42"/>
    </location>
</feature>
<evidence type="ECO:0000313" key="8">
    <source>
        <dbReference type="Proteomes" id="UP000317078"/>
    </source>
</evidence>
<comment type="similarity">
    <text evidence="6">Belongs to the NhaA Na(+)/H(+) (TC 2.A.33) antiporter family.</text>
</comment>
<feature type="transmembrane region" description="Helical" evidence="6">
    <location>
        <begin position="62"/>
        <end position="79"/>
    </location>
</feature>
<evidence type="ECO:0000256" key="1">
    <source>
        <dbReference type="ARBA" id="ARBA00004429"/>
    </source>
</evidence>
<evidence type="ECO:0000256" key="5">
    <source>
        <dbReference type="ARBA" id="ARBA00023136"/>
    </source>
</evidence>
<dbReference type="NCBIfam" id="TIGR00773">
    <property type="entry name" value="NhaA"/>
    <property type="match status" value="1"/>
</dbReference>
<dbReference type="InterPro" id="IPR004670">
    <property type="entry name" value="NhaA"/>
</dbReference>
<feature type="transmembrane region" description="Helical" evidence="6">
    <location>
        <begin position="366"/>
        <end position="386"/>
    </location>
</feature>
<feature type="transmembrane region" description="Helical" evidence="6">
    <location>
        <begin position="121"/>
        <end position="142"/>
    </location>
</feature>
<dbReference type="PANTHER" id="PTHR30341">
    <property type="entry name" value="SODIUM ION/PROTON ANTIPORTER NHAA-RELATED"/>
    <property type="match status" value="1"/>
</dbReference>
<dbReference type="RefSeq" id="WP_140881245.1">
    <property type="nucleotide sequence ID" value="NZ_RCZP01000002.1"/>
</dbReference>
<dbReference type="GO" id="GO:0015385">
    <property type="term" value="F:sodium:proton antiporter activity"/>
    <property type="evidence" value="ECO:0007669"/>
    <property type="project" value="UniProtKB-UniRule"/>
</dbReference>
<keyword evidence="6" id="KW-0813">Transport</keyword>
<feature type="transmembrane region" description="Helical" evidence="6">
    <location>
        <begin position="301"/>
        <end position="320"/>
    </location>
</feature>
<evidence type="ECO:0000313" key="7">
    <source>
        <dbReference type="EMBL" id="TPG60315.1"/>
    </source>
</evidence>
<dbReference type="Proteomes" id="UP000317078">
    <property type="component" value="Unassembled WGS sequence"/>
</dbReference>
<keyword evidence="6" id="KW-0915">Sodium</keyword>
<dbReference type="HAMAP" id="MF_01844">
    <property type="entry name" value="NhaA"/>
    <property type="match status" value="1"/>
</dbReference>
<dbReference type="GO" id="GO:0006885">
    <property type="term" value="P:regulation of pH"/>
    <property type="evidence" value="ECO:0007669"/>
    <property type="project" value="UniProtKB-UniRule"/>
</dbReference>
<protein>
    <recommendedName>
        <fullName evidence="6">Na(+)/H(+) antiporter NhaA</fullName>
    </recommendedName>
    <alternativeName>
        <fullName evidence="6">Sodium/proton antiporter NhaA</fullName>
    </alternativeName>
</protein>
<keyword evidence="6" id="KW-0739">Sodium transport</keyword>
<comment type="subcellular location">
    <subcellularLocation>
        <location evidence="1">Cell inner membrane</location>
        <topology evidence="1">Multi-pass membrane protein</topology>
    </subcellularLocation>
    <subcellularLocation>
        <location evidence="6">Cell membrane</location>
        <topology evidence="6">Multi-pass membrane protein</topology>
    </subcellularLocation>
</comment>
<feature type="transmembrane region" description="Helical" evidence="6">
    <location>
        <begin position="332"/>
        <end position="354"/>
    </location>
</feature>
<dbReference type="Pfam" id="PF06965">
    <property type="entry name" value="Na_H_antiport_1"/>
    <property type="match status" value="1"/>
</dbReference>
<evidence type="ECO:0000256" key="2">
    <source>
        <dbReference type="ARBA" id="ARBA00022475"/>
    </source>
</evidence>
<dbReference type="AlphaFoldDB" id="A0A502GEJ1"/>
<dbReference type="EMBL" id="RCZP01000002">
    <property type="protein sequence ID" value="TPG60315.1"/>
    <property type="molecule type" value="Genomic_DNA"/>
</dbReference>
<name>A0A502GEJ1_9PROT</name>
<feature type="transmembrane region" description="Helical" evidence="6">
    <location>
        <begin position="95"/>
        <end position="115"/>
    </location>
</feature>
<comment type="catalytic activity">
    <reaction evidence="6">
        <text>Na(+)(in) + 2 H(+)(out) = Na(+)(out) + 2 H(+)(in)</text>
        <dbReference type="Rhea" id="RHEA:29251"/>
        <dbReference type="ChEBI" id="CHEBI:15378"/>
        <dbReference type="ChEBI" id="CHEBI:29101"/>
    </reaction>
</comment>
<dbReference type="NCBIfam" id="NF007112">
    <property type="entry name" value="PRK09561.1"/>
    <property type="match status" value="1"/>
</dbReference>
<feature type="transmembrane region" description="Helical" evidence="6">
    <location>
        <begin position="179"/>
        <end position="195"/>
    </location>
</feature>
<keyword evidence="6" id="KW-0406">Ion transport</keyword>
<comment type="caution">
    <text evidence="7">The sequence shown here is derived from an EMBL/GenBank/DDBJ whole genome shotgun (WGS) entry which is preliminary data.</text>
</comment>
<accession>A0A502GEJ1</accession>
<evidence type="ECO:0000256" key="3">
    <source>
        <dbReference type="ARBA" id="ARBA00022692"/>
    </source>
</evidence>
<keyword evidence="3 6" id="KW-0812">Transmembrane</keyword>
<evidence type="ECO:0000256" key="6">
    <source>
        <dbReference type="HAMAP-Rule" id="MF_01844"/>
    </source>
</evidence>
<comment type="function">
    <text evidence="6">Na(+)/H(+) antiporter that extrudes sodium in exchange for external protons.</text>
</comment>
<feature type="transmembrane region" description="Helical" evidence="6">
    <location>
        <begin position="154"/>
        <end position="173"/>
    </location>
</feature>
<keyword evidence="4 6" id="KW-1133">Transmembrane helix</keyword>
<organism evidence="7 8">
    <name type="scientific">Muricoccus nepalensis</name>
    <dbReference type="NCBI Taxonomy" id="1854500"/>
    <lineage>
        <taxon>Bacteria</taxon>
        <taxon>Pseudomonadati</taxon>
        <taxon>Pseudomonadota</taxon>
        <taxon>Alphaproteobacteria</taxon>
        <taxon>Acetobacterales</taxon>
        <taxon>Roseomonadaceae</taxon>
        <taxon>Muricoccus</taxon>
    </lineage>
</organism>
<gene>
    <name evidence="6 7" type="primary">nhaA</name>
    <name evidence="7" type="ORF">EAH89_02740</name>
</gene>
<dbReference type="NCBIfam" id="NF007111">
    <property type="entry name" value="PRK09560.1"/>
    <property type="match status" value="1"/>
</dbReference>
<dbReference type="Gene3D" id="1.20.1530.10">
    <property type="entry name" value="Na+/H+ antiporter like domain"/>
    <property type="match status" value="1"/>
</dbReference>
<dbReference type="OrthoDB" id="9808135at2"/>
<reference evidence="7 8" key="1">
    <citation type="journal article" date="2019" name="Environ. Microbiol.">
        <title>Species interactions and distinct microbial communities in high Arctic permafrost affected cryosols are associated with the CH4 and CO2 gas fluxes.</title>
        <authorList>
            <person name="Altshuler I."/>
            <person name="Hamel J."/>
            <person name="Turney S."/>
            <person name="Magnuson E."/>
            <person name="Levesque R."/>
            <person name="Greer C."/>
            <person name="Whyte L.G."/>
        </authorList>
    </citation>
    <scope>NUCLEOTIDE SEQUENCE [LARGE SCALE GENOMIC DNA]</scope>
    <source>
        <strain evidence="7 8">S9.3B</strain>
    </source>
</reference>
<keyword evidence="6" id="KW-0050">Antiport</keyword>
<keyword evidence="2 6" id="KW-1003">Cell membrane</keyword>
<evidence type="ECO:0000256" key="4">
    <source>
        <dbReference type="ARBA" id="ARBA00022989"/>
    </source>
</evidence>
<dbReference type="GO" id="GO:0005886">
    <property type="term" value="C:plasma membrane"/>
    <property type="evidence" value="ECO:0007669"/>
    <property type="project" value="UniProtKB-SubCell"/>
</dbReference>
<dbReference type="PANTHER" id="PTHR30341:SF0">
    <property type="entry name" value="NA(+)_H(+) ANTIPORTER NHAA"/>
    <property type="match status" value="1"/>
</dbReference>
<feature type="transmembrane region" description="Helical" evidence="6">
    <location>
        <begin position="259"/>
        <end position="281"/>
    </location>
</feature>
<dbReference type="InterPro" id="IPR023171">
    <property type="entry name" value="Na/H_antiporter_dom_sf"/>
</dbReference>
<proteinExistence type="inferred from homology"/>
<keyword evidence="5 6" id="KW-0472">Membrane</keyword>